<evidence type="ECO:0000313" key="2">
    <source>
        <dbReference type="Proteomes" id="UP001596445"/>
    </source>
</evidence>
<dbReference type="AlphaFoldDB" id="A0ABD5W0G0"/>
<dbReference type="Proteomes" id="UP001596445">
    <property type="component" value="Unassembled WGS sequence"/>
</dbReference>
<protein>
    <submittedName>
        <fullName evidence="1">Uncharacterized protein</fullName>
    </submittedName>
</protein>
<sequence>MIFYPGSSDRKYGGVTTRTPDYYEDDTVLAIEFSGKYEVFGIPRERLCYSEYTEDNTKFALSIANSGEETLSVKGEFLTDWRIMNPRETLPKPLREADFGKQMEIQEMDLSEPLSVGPKRKYDFVKFTLDSDARRSFSWVIDDGRVDGDSMGDYEVLLRVSVSIDSSEFSIWRWDLPRNIGSVEYGPVEKEVIILNSE</sequence>
<accession>A0ABD5W0G0</accession>
<gene>
    <name evidence="1" type="ORF">ACFQQG_13500</name>
</gene>
<comment type="caution">
    <text evidence="1">The sequence shown here is derived from an EMBL/GenBank/DDBJ whole genome shotgun (WGS) entry which is preliminary data.</text>
</comment>
<dbReference type="EMBL" id="JBHSZI010000001">
    <property type="protein sequence ID" value="MFC7059008.1"/>
    <property type="molecule type" value="Genomic_DNA"/>
</dbReference>
<proteinExistence type="predicted"/>
<dbReference type="GeneID" id="76631082"/>
<keyword evidence="2" id="KW-1185">Reference proteome</keyword>
<reference evidence="1 2" key="1">
    <citation type="journal article" date="2019" name="Int. J. Syst. Evol. Microbiol.">
        <title>The Global Catalogue of Microorganisms (GCM) 10K type strain sequencing project: providing services to taxonomists for standard genome sequencing and annotation.</title>
        <authorList>
            <consortium name="The Broad Institute Genomics Platform"/>
            <consortium name="The Broad Institute Genome Sequencing Center for Infectious Disease"/>
            <person name="Wu L."/>
            <person name="Ma J."/>
        </authorList>
    </citation>
    <scope>NUCLEOTIDE SEQUENCE [LARGE SCALE GENOMIC DNA]</scope>
    <source>
        <strain evidence="1 2">JCM 30072</strain>
    </source>
</reference>
<dbReference type="RefSeq" id="WP_267161730.1">
    <property type="nucleotide sequence ID" value="NZ_CP112972.1"/>
</dbReference>
<name>A0ABD5W0G0_9EURY</name>
<organism evidence="1 2">
    <name type="scientific">Halovenus salina</name>
    <dbReference type="NCBI Taxonomy" id="1510225"/>
    <lineage>
        <taxon>Archaea</taxon>
        <taxon>Methanobacteriati</taxon>
        <taxon>Methanobacteriota</taxon>
        <taxon>Stenosarchaea group</taxon>
        <taxon>Halobacteria</taxon>
        <taxon>Halobacteriales</taxon>
        <taxon>Haloarculaceae</taxon>
        <taxon>Halovenus</taxon>
    </lineage>
</organism>
<evidence type="ECO:0000313" key="1">
    <source>
        <dbReference type="EMBL" id="MFC7059008.1"/>
    </source>
</evidence>